<evidence type="ECO:0000256" key="3">
    <source>
        <dbReference type="ARBA" id="ARBA00022692"/>
    </source>
</evidence>
<dbReference type="GO" id="GO:0019706">
    <property type="term" value="F:protein-cysteine S-palmitoyltransferase activity"/>
    <property type="evidence" value="ECO:0007669"/>
    <property type="project" value="UniProtKB-EC"/>
</dbReference>
<keyword evidence="5 7" id="KW-0472">Membrane</keyword>
<keyword evidence="10" id="KW-1185">Reference proteome</keyword>
<evidence type="ECO:0000256" key="2">
    <source>
        <dbReference type="ARBA" id="ARBA00022679"/>
    </source>
</evidence>
<dbReference type="EC" id="2.3.1.225" evidence="7"/>
<dbReference type="Proteomes" id="UP000008854">
    <property type="component" value="Unassembled WGS sequence"/>
</dbReference>
<feature type="transmembrane region" description="Helical" evidence="7">
    <location>
        <begin position="90"/>
        <end position="112"/>
    </location>
</feature>
<protein>
    <recommendedName>
        <fullName evidence="7">Palmitoyltransferase</fullName>
        <ecNumber evidence="7">2.3.1.225</ecNumber>
    </recommendedName>
</protein>
<dbReference type="WBParaSite" id="Smp_074930.2">
    <property type="protein sequence ID" value="Smp_074930.2"/>
    <property type="gene ID" value="Smp_074930"/>
</dbReference>
<comment type="catalytic activity">
    <reaction evidence="7">
        <text>L-cysteinyl-[protein] + hexadecanoyl-CoA = S-hexadecanoyl-L-cysteinyl-[protein] + CoA</text>
        <dbReference type="Rhea" id="RHEA:36683"/>
        <dbReference type="Rhea" id="RHEA-COMP:10131"/>
        <dbReference type="Rhea" id="RHEA-COMP:11032"/>
        <dbReference type="ChEBI" id="CHEBI:29950"/>
        <dbReference type="ChEBI" id="CHEBI:57287"/>
        <dbReference type="ChEBI" id="CHEBI:57379"/>
        <dbReference type="ChEBI" id="CHEBI:74151"/>
        <dbReference type="EC" id="2.3.1.225"/>
    </reaction>
</comment>
<evidence type="ECO:0000256" key="1">
    <source>
        <dbReference type="ARBA" id="ARBA00004141"/>
    </source>
</evidence>
<comment type="domain">
    <text evidence="7">The DHHC domain is required for palmitoyltransferase activity.</text>
</comment>
<evidence type="ECO:0000256" key="6">
    <source>
        <dbReference type="ARBA" id="ARBA00023315"/>
    </source>
</evidence>
<feature type="transmembrane region" description="Helical" evidence="7">
    <location>
        <begin position="259"/>
        <end position="285"/>
    </location>
</feature>
<keyword evidence="2 7" id="KW-0808">Transferase</keyword>
<evidence type="ECO:0000313" key="10">
    <source>
        <dbReference type="Proteomes" id="UP000008854"/>
    </source>
</evidence>
<dbReference type="InParanoid" id="A0A5K4EH66"/>
<feature type="transmembrane region" description="Helical" evidence="7">
    <location>
        <begin position="214"/>
        <end position="238"/>
    </location>
</feature>
<dbReference type="AlphaFoldDB" id="A0A5K4EH66"/>
<keyword evidence="6 7" id="KW-0012">Acyltransferase</keyword>
<dbReference type="InterPro" id="IPR001594">
    <property type="entry name" value="Palmitoyltrfase_DHHC"/>
</dbReference>
<keyword evidence="8" id="KW-0732">Signal</keyword>
<organism evidence="10 11">
    <name type="scientific">Schistosoma mansoni</name>
    <name type="common">Blood fluke</name>
    <dbReference type="NCBI Taxonomy" id="6183"/>
    <lineage>
        <taxon>Eukaryota</taxon>
        <taxon>Metazoa</taxon>
        <taxon>Spiralia</taxon>
        <taxon>Lophotrochozoa</taxon>
        <taxon>Platyhelminthes</taxon>
        <taxon>Trematoda</taxon>
        <taxon>Digenea</taxon>
        <taxon>Strigeidida</taxon>
        <taxon>Schistosomatoidea</taxon>
        <taxon>Schistosomatidae</taxon>
        <taxon>Schistosoma</taxon>
    </lineage>
</organism>
<accession>A0A5K4EH66</accession>
<evidence type="ECO:0000313" key="11">
    <source>
        <dbReference type="WBParaSite" id="Smp_074930.2"/>
    </source>
</evidence>
<dbReference type="InterPro" id="IPR039859">
    <property type="entry name" value="PFA4/ZDH16/20/ERF2-like"/>
</dbReference>
<evidence type="ECO:0000256" key="8">
    <source>
        <dbReference type="SAM" id="SignalP"/>
    </source>
</evidence>
<comment type="subcellular location">
    <subcellularLocation>
        <location evidence="1">Membrane</location>
        <topology evidence="1">Multi-pass membrane protein</topology>
    </subcellularLocation>
</comment>
<evidence type="ECO:0000256" key="5">
    <source>
        <dbReference type="ARBA" id="ARBA00023136"/>
    </source>
</evidence>
<evidence type="ECO:0000256" key="7">
    <source>
        <dbReference type="RuleBase" id="RU079119"/>
    </source>
</evidence>
<feature type="domain" description="Palmitoyltransferase DHHC" evidence="9">
    <location>
        <begin position="168"/>
        <end position="294"/>
    </location>
</feature>
<reference evidence="11" key="2">
    <citation type="submission" date="2019-11" db="UniProtKB">
        <authorList>
            <consortium name="WormBaseParasite"/>
        </authorList>
    </citation>
    <scope>IDENTIFICATION</scope>
    <source>
        <strain evidence="11">Puerto Rican</strain>
    </source>
</reference>
<reference evidence="10" key="1">
    <citation type="journal article" date="2012" name="PLoS Negl. Trop. Dis.">
        <title>A systematically improved high quality genome and transcriptome of the human blood fluke Schistosoma mansoni.</title>
        <authorList>
            <person name="Protasio A.V."/>
            <person name="Tsai I.J."/>
            <person name="Babbage A."/>
            <person name="Nichol S."/>
            <person name="Hunt M."/>
            <person name="Aslett M.A."/>
            <person name="De Silva N."/>
            <person name="Velarde G.S."/>
            <person name="Anderson T.J."/>
            <person name="Clark R.C."/>
            <person name="Davidson C."/>
            <person name="Dillon G.P."/>
            <person name="Holroyd N.E."/>
            <person name="LoVerde P.T."/>
            <person name="Lloyd C."/>
            <person name="McQuillan J."/>
            <person name="Oliveira G."/>
            <person name="Otto T.D."/>
            <person name="Parker-Manuel S.J."/>
            <person name="Quail M.A."/>
            <person name="Wilson R.A."/>
            <person name="Zerlotini A."/>
            <person name="Dunne D.W."/>
            <person name="Berriman M."/>
        </authorList>
    </citation>
    <scope>NUCLEOTIDE SEQUENCE [LARGE SCALE GENOMIC DNA]</scope>
    <source>
        <strain evidence="10">Puerto Rican</strain>
    </source>
</reference>
<sequence length="360" mass="42301">MLNFYKLTFSSITFTFLCITLLDICDNVMNGNQMKYIYLPDVYSKHRLSICVQELSKFCSAIPAALILLIISWSYYVVTFVVIQDLITSTFLLLFFFAPYHVLFILFLWSFWKSTYTQITTIPKNFYLTANETKCFIELENDHDRSEFVNNLSVTKQLPLLTVGKRFNAQFCDICFLLKPDRTHHCSSCMRCVPKMDHHCPWINNCVGYHNYKYFMLLIFYGFLYCVLCFLFALSYLLKYLKIRTTSVANNRSWDLFCAFTLSLLSAVFAMALLILLLFHTYLVFKNKSTLEYFRPPNFRGNSHRIYGFNLGWKNNFLQIFGNNIKHWLLPVFSSEGDGVSFQIREIPTHEDYSLLLSTI</sequence>
<dbReference type="PANTHER" id="PTHR12246">
    <property type="entry name" value="PALMITOYLTRANSFERASE ZDHHC16"/>
    <property type="match status" value="1"/>
</dbReference>
<feature type="chain" id="PRO_5024452843" description="Palmitoyltransferase" evidence="8">
    <location>
        <begin position="23"/>
        <end position="360"/>
    </location>
</feature>
<dbReference type="GO" id="GO:0016020">
    <property type="term" value="C:membrane"/>
    <property type="evidence" value="ECO:0007669"/>
    <property type="project" value="UniProtKB-SubCell"/>
</dbReference>
<keyword evidence="3 7" id="KW-0812">Transmembrane</keyword>
<proteinExistence type="inferred from homology"/>
<name>A0A5K4EH66_SCHMA</name>
<keyword evidence="4 7" id="KW-1133">Transmembrane helix</keyword>
<dbReference type="PROSITE" id="PS50216">
    <property type="entry name" value="DHHC"/>
    <property type="match status" value="1"/>
</dbReference>
<dbReference type="Pfam" id="PF01529">
    <property type="entry name" value="DHHC"/>
    <property type="match status" value="1"/>
</dbReference>
<evidence type="ECO:0000256" key="4">
    <source>
        <dbReference type="ARBA" id="ARBA00022989"/>
    </source>
</evidence>
<comment type="similarity">
    <text evidence="7">Belongs to the DHHC palmitoyltransferase family.</text>
</comment>
<feature type="signal peptide" evidence="8">
    <location>
        <begin position="1"/>
        <end position="22"/>
    </location>
</feature>
<feature type="transmembrane region" description="Helical" evidence="7">
    <location>
        <begin position="62"/>
        <end position="83"/>
    </location>
</feature>
<evidence type="ECO:0000259" key="9">
    <source>
        <dbReference type="Pfam" id="PF01529"/>
    </source>
</evidence>